<dbReference type="CDD" id="cd17535">
    <property type="entry name" value="REC_NarL-like"/>
    <property type="match status" value="1"/>
</dbReference>
<dbReference type="Proteomes" id="UP000199558">
    <property type="component" value="Unassembled WGS sequence"/>
</dbReference>
<keyword evidence="2" id="KW-0805">Transcription regulation</keyword>
<dbReference type="InterPro" id="IPR016032">
    <property type="entry name" value="Sig_transdc_resp-reg_C-effctor"/>
</dbReference>
<dbReference type="InterPro" id="IPR001789">
    <property type="entry name" value="Sig_transdc_resp-reg_receiver"/>
</dbReference>
<dbReference type="SUPFAM" id="SSF52172">
    <property type="entry name" value="CheY-like"/>
    <property type="match status" value="1"/>
</dbReference>
<dbReference type="SUPFAM" id="SSF46894">
    <property type="entry name" value="C-terminal effector domain of the bipartite response regulators"/>
    <property type="match status" value="1"/>
</dbReference>
<dbReference type="InterPro" id="IPR058245">
    <property type="entry name" value="NreC/VraR/RcsB-like_REC"/>
</dbReference>
<evidence type="ECO:0000256" key="4">
    <source>
        <dbReference type="ARBA" id="ARBA00023163"/>
    </source>
</evidence>
<evidence type="ECO:0000313" key="9">
    <source>
        <dbReference type="EMBL" id="SBT64134.1"/>
    </source>
</evidence>
<gene>
    <name evidence="9" type="ORF">GA0070622_1103</name>
</gene>
<feature type="region of interest" description="Disordered" evidence="6">
    <location>
        <begin position="1"/>
        <end position="22"/>
    </location>
</feature>
<accession>A0A1A9B524</accession>
<dbReference type="CDD" id="cd06170">
    <property type="entry name" value="LuxR_C_like"/>
    <property type="match status" value="1"/>
</dbReference>
<dbReference type="InterPro" id="IPR011006">
    <property type="entry name" value="CheY-like_superfamily"/>
</dbReference>
<dbReference type="PANTHER" id="PTHR43214">
    <property type="entry name" value="TWO-COMPONENT RESPONSE REGULATOR"/>
    <property type="match status" value="1"/>
</dbReference>
<feature type="domain" description="HTH luxR-type" evidence="7">
    <location>
        <begin position="175"/>
        <end position="238"/>
    </location>
</feature>
<evidence type="ECO:0000256" key="6">
    <source>
        <dbReference type="SAM" id="MobiDB-lite"/>
    </source>
</evidence>
<evidence type="ECO:0000256" key="2">
    <source>
        <dbReference type="ARBA" id="ARBA00023015"/>
    </source>
</evidence>
<keyword evidence="4" id="KW-0804">Transcription</keyword>
<dbReference type="PRINTS" id="PR00038">
    <property type="entry name" value="HTHLUXR"/>
</dbReference>
<dbReference type="GO" id="GO:0000160">
    <property type="term" value="P:phosphorelay signal transduction system"/>
    <property type="evidence" value="ECO:0007669"/>
    <property type="project" value="InterPro"/>
</dbReference>
<dbReference type="Gene3D" id="3.40.50.2300">
    <property type="match status" value="1"/>
</dbReference>
<feature type="modified residue" description="4-aspartylphosphate" evidence="5">
    <location>
        <position position="80"/>
    </location>
</feature>
<proteinExistence type="predicted"/>
<dbReference type="GO" id="GO:0006355">
    <property type="term" value="P:regulation of DNA-templated transcription"/>
    <property type="evidence" value="ECO:0007669"/>
    <property type="project" value="InterPro"/>
</dbReference>
<evidence type="ECO:0000256" key="3">
    <source>
        <dbReference type="ARBA" id="ARBA00023125"/>
    </source>
</evidence>
<protein>
    <submittedName>
        <fullName evidence="9">Two component transcriptional regulator, LuxR family</fullName>
    </submittedName>
</protein>
<evidence type="ECO:0000256" key="5">
    <source>
        <dbReference type="PROSITE-ProRule" id="PRU00169"/>
    </source>
</evidence>
<evidence type="ECO:0000259" key="7">
    <source>
        <dbReference type="PROSITE" id="PS50043"/>
    </source>
</evidence>
<dbReference type="SMART" id="SM00448">
    <property type="entry name" value="REC"/>
    <property type="match status" value="1"/>
</dbReference>
<evidence type="ECO:0000256" key="1">
    <source>
        <dbReference type="ARBA" id="ARBA00022553"/>
    </source>
</evidence>
<dbReference type="InterPro" id="IPR000792">
    <property type="entry name" value="Tscrpt_reg_LuxR_C"/>
</dbReference>
<dbReference type="EMBL" id="FLRH01000003">
    <property type="protein sequence ID" value="SBT64134.1"/>
    <property type="molecule type" value="Genomic_DNA"/>
</dbReference>
<dbReference type="InterPro" id="IPR039420">
    <property type="entry name" value="WalR-like"/>
</dbReference>
<reference evidence="10" key="1">
    <citation type="submission" date="2016-06" db="EMBL/GenBank/DDBJ databases">
        <authorList>
            <person name="Varghese N."/>
            <person name="Submissions Spin"/>
        </authorList>
    </citation>
    <scope>NUCLEOTIDE SEQUENCE [LARGE SCALE GENOMIC DNA]</scope>
    <source>
        <strain evidence="10">DSM 45794</strain>
    </source>
</reference>
<organism evidence="9 10">
    <name type="scientific">Micromonospora sediminicola</name>
    <dbReference type="NCBI Taxonomy" id="946078"/>
    <lineage>
        <taxon>Bacteria</taxon>
        <taxon>Bacillati</taxon>
        <taxon>Actinomycetota</taxon>
        <taxon>Actinomycetes</taxon>
        <taxon>Micromonosporales</taxon>
        <taxon>Micromonosporaceae</taxon>
        <taxon>Micromonospora</taxon>
    </lineage>
</organism>
<keyword evidence="3" id="KW-0238">DNA-binding</keyword>
<dbReference type="PROSITE" id="PS50043">
    <property type="entry name" value="HTH_LUXR_2"/>
    <property type="match status" value="1"/>
</dbReference>
<dbReference type="PANTHER" id="PTHR43214:SF24">
    <property type="entry name" value="TRANSCRIPTIONAL REGULATORY PROTEIN NARL-RELATED"/>
    <property type="match status" value="1"/>
</dbReference>
<dbReference type="GO" id="GO:0003677">
    <property type="term" value="F:DNA binding"/>
    <property type="evidence" value="ECO:0007669"/>
    <property type="project" value="UniProtKB-KW"/>
</dbReference>
<dbReference type="SMART" id="SM00421">
    <property type="entry name" value="HTH_LUXR"/>
    <property type="match status" value="1"/>
</dbReference>
<dbReference type="Pfam" id="PF00072">
    <property type="entry name" value="Response_reg"/>
    <property type="match status" value="1"/>
</dbReference>
<evidence type="ECO:0000259" key="8">
    <source>
        <dbReference type="PROSITE" id="PS50110"/>
    </source>
</evidence>
<dbReference type="STRING" id="946078.GA0070622_1103"/>
<name>A0A1A9B524_9ACTN</name>
<dbReference type="Pfam" id="PF00196">
    <property type="entry name" value="GerE"/>
    <property type="match status" value="1"/>
</dbReference>
<dbReference type="AlphaFoldDB" id="A0A1A9B524"/>
<keyword evidence="1 5" id="KW-0597">Phosphoprotein</keyword>
<dbReference type="PROSITE" id="PS50110">
    <property type="entry name" value="RESPONSE_REGULATORY"/>
    <property type="match status" value="1"/>
</dbReference>
<sequence>MTSAGPVDGAAERPEATPWDPDVIDTGPMRVVIADDAVLLREGLIRLLTECGHEVVAAVGDGDALVEAVVTHRPDISVVDVRMPPSHTDEGLRAAVEARRRVPGTPILVLSQYVEVSYADDLLDTAGGAGGGIGYLLKDRVAAIDEFLDALARVATGGTVLDPEVISQLLVRRRRDDPLAALTPREREVLALMAEGRSNTAIARVLVVSDGAVEKHVRNIFTKLDLPPDATTHHRRVLAVLTHLRA</sequence>
<feature type="domain" description="Response regulatory" evidence="8">
    <location>
        <begin position="30"/>
        <end position="153"/>
    </location>
</feature>
<keyword evidence="10" id="KW-1185">Reference proteome</keyword>
<evidence type="ECO:0000313" key="10">
    <source>
        <dbReference type="Proteomes" id="UP000199558"/>
    </source>
</evidence>